<evidence type="ECO:0000313" key="5">
    <source>
        <dbReference type="EMBL" id="MBE1537367.1"/>
    </source>
</evidence>
<dbReference type="InterPro" id="IPR008628">
    <property type="entry name" value="GPP34-like"/>
</dbReference>
<name>A0ABR9K3H4_9ACTN</name>
<dbReference type="InterPro" id="IPR038261">
    <property type="entry name" value="GPP34-like_sf"/>
</dbReference>
<evidence type="ECO:0000256" key="2">
    <source>
        <dbReference type="ARBA" id="ARBA00023034"/>
    </source>
</evidence>
<keyword evidence="2" id="KW-0333">Golgi apparatus</keyword>
<dbReference type="Proteomes" id="UP000627838">
    <property type="component" value="Unassembled WGS sequence"/>
</dbReference>
<organism evidence="5 6">
    <name type="scientific">Actinomadura algeriensis</name>
    <dbReference type="NCBI Taxonomy" id="1679523"/>
    <lineage>
        <taxon>Bacteria</taxon>
        <taxon>Bacillati</taxon>
        <taxon>Actinomycetota</taxon>
        <taxon>Actinomycetes</taxon>
        <taxon>Streptosporangiales</taxon>
        <taxon>Thermomonosporaceae</taxon>
        <taxon>Actinomadura</taxon>
    </lineage>
</organism>
<dbReference type="Gene3D" id="1.10.3630.10">
    <property type="entry name" value="yeast vps74-n-term truncation variant domain like"/>
    <property type="match status" value="1"/>
</dbReference>
<proteinExistence type="predicted"/>
<comment type="caution">
    <text evidence="5">The sequence shown here is derived from an EMBL/GenBank/DDBJ whole genome shotgun (WGS) entry which is preliminary data.</text>
</comment>
<evidence type="ECO:0000256" key="3">
    <source>
        <dbReference type="ARBA" id="ARBA00023121"/>
    </source>
</evidence>
<evidence type="ECO:0000256" key="4">
    <source>
        <dbReference type="ARBA" id="ARBA00023136"/>
    </source>
</evidence>
<sequence>MVVRIPESLPARMFLLAYDLRKKKMTKRGRHLGYLLRAAALTELFLDGRLGDDEKARPRPGTPGADPYGLVAQIAGASRPRSWQHWVRKDGKEIIAAVRDELVADGMIRVRERRVLGLFTVENVTVKDPRVVKTLWGGASSALRGRPVAHVNSYDAAAIALAAACELKSVLPGADRRRHKRRIEALTARSGPVPRAVRKVLQAEHAASSG</sequence>
<protein>
    <recommendedName>
        <fullName evidence="7">GPP34 family phosphoprotein</fullName>
    </recommendedName>
</protein>
<keyword evidence="6" id="KW-1185">Reference proteome</keyword>
<dbReference type="RefSeq" id="WP_225961476.1">
    <property type="nucleotide sequence ID" value="NZ_JADBDZ010000001.1"/>
</dbReference>
<reference evidence="5 6" key="1">
    <citation type="submission" date="2020-10" db="EMBL/GenBank/DDBJ databases">
        <title>Sequencing the genomes of 1000 actinobacteria strains.</title>
        <authorList>
            <person name="Klenk H.-P."/>
        </authorList>
    </citation>
    <scope>NUCLEOTIDE SEQUENCE [LARGE SCALE GENOMIC DNA]</scope>
    <source>
        <strain evidence="5 6">DSM 46744</strain>
    </source>
</reference>
<keyword evidence="4" id="KW-0472">Membrane</keyword>
<comment type="subcellular location">
    <subcellularLocation>
        <location evidence="1">Golgi apparatus membrane</location>
        <topology evidence="1">Peripheral membrane protein</topology>
        <orientation evidence="1">Cytoplasmic side</orientation>
    </subcellularLocation>
</comment>
<accession>A0ABR9K3H4</accession>
<keyword evidence="3" id="KW-0446">Lipid-binding</keyword>
<evidence type="ECO:0008006" key="7">
    <source>
        <dbReference type="Google" id="ProtNLM"/>
    </source>
</evidence>
<gene>
    <name evidence="5" type="ORF">H4W34_007200</name>
</gene>
<dbReference type="EMBL" id="JADBDZ010000001">
    <property type="protein sequence ID" value="MBE1537367.1"/>
    <property type="molecule type" value="Genomic_DNA"/>
</dbReference>
<evidence type="ECO:0000313" key="6">
    <source>
        <dbReference type="Proteomes" id="UP000627838"/>
    </source>
</evidence>
<evidence type="ECO:0000256" key="1">
    <source>
        <dbReference type="ARBA" id="ARBA00004255"/>
    </source>
</evidence>
<dbReference type="Pfam" id="PF05719">
    <property type="entry name" value="GPP34"/>
    <property type="match status" value="1"/>
</dbReference>